<feature type="region of interest" description="Disordered" evidence="1">
    <location>
        <begin position="240"/>
        <end position="309"/>
    </location>
</feature>
<gene>
    <name evidence="3" type="ORF">CYCCA115_LOCUS1144</name>
</gene>
<name>A0AAD2FG14_9STRA</name>
<feature type="compositionally biased region" description="Acidic residues" evidence="1">
    <location>
        <begin position="246"/>
        <end position="257"/>
    </location>
</feature>
<comment type="caution">
    <text evidence="3">The sequence shown here is derived from an EMBL/GenBank/DDBJ whole genome shotgun (WGS) entry which is preliminary data.</text>
</comment>
<protein>
    <recommendedName>
        <fullName evidence="2">Macro domain-containing protein</fullName>
    </recommendedName>
</protein>
<sequence>MSGSIFPWSSSLEPLASYAVSRNVSLHILAGSVADYAPGAFRATSQDNTHGESTKKQRLIAPILAAIVNAANEGCLGGGGVDGAISQRGGINLAKDRQALPLLPNPSGGPDVRCPTGRAVATGPGDYGRLQVPYVIHAVGPIYNQWRDLAEPNALLQSAYTTSLQVAQANGISEVAFALLSAGVFRGQQTLEEVLSIAIRGVQDFVQQNDEGETVIEEISLVAFSSREQKVLLEVATKLLSPSEESQSEESQTEDSEMASTATNSPSEASEKATYIPAANSPSSEPDEASTGTSGDSEKESAIENGKEL</sequence>
<accession>A0AAD2FG14</accession>
<feature type="domain" description="Macro" evidence="2">
    <location>
        <begin position="13"/>
        <end position="240"/>
    </location>
</feature>
<dbReference type="InterPro" id="IPR043472">
    <property type="entry name" value="Macro_dom-like"/>
</dbReference>
<evidence type="ECO:0000313" key="4">
    <source>
        <dbReference type="Proteomes" id="UP001295423"/>
    </source>
</evidence>
<evidence type="ECO:0000259" key="2">
    <source>
        <dbReference type="PROSITE" id="PS51154"/>
    </source>
</evidence>
<dbReference type="InterPro" id="IPR002589">
    <property type="entry name" value="Macro_dom"/>
</dbReference>
<dbReference type="Gene3D" id="3.40.220.10">
    <property type="entry name" value="Leucine Aminopeptidase, subunit E, domain 1"/>
    <property type="match status" value="1"/>
</dbReference>
<keyword evidence="4" id="KW-1185">Reference proteome</keyword>
<feature type="compositionally biased region" description="Basic and acidic residues" evidence="1">
    <location>
        <begin position="296"/>
        <end position="309"/>
    </location>
</feature>
<evidence type="ECO:0000256" key="1">
    <source>
        <dbReference type="SAM" id="MobiDB-lite"/>
    </source>
</evidence>
<dbReference type="AlphaFoldDB" id="A0AAD2FG14"/>
<proteinExistence type="predicted"/>
<reference evidence="3" key="1">
    <citation type="submission" date="2023-08" db="EMBL/GenBank/DDBJ databases">
        <authorList>
            <person name="Audoor S."/>
            <person name="Bilcke G."/>
        </authorList>
    </citation>
    <scope>NUCLEOTIDE SEQUENCE</scope>
</reference>
<feature type="compositionally biased region" description="Polar residues" evidence="1">
    <location>
        <begin position="258"/>
        <end position="268"/>
    </location>
</feature>
<dbReference type="Pfam" id="PF01661">
    <property type="entry name" value="Macro"/>
    <property type="match status" value="1"/>
</dbReference>
<organism evidence="3 4">
    <name type="scientific">Cylindrotheca closterium</name>
    <dbReference type="NCBI Taxonomy" id="2856"/>
    <lineage>
        <taxon>Eukaryota</taxon>
        <taxon>Sar</taxon>
        <taxon>Stramenopiles</taxon>
        <taxon>Ochrophyta</taxon>
        <taxon>Bacillariophyta</taxon>
        <taxon>Bacillariophyceae</taxon>
        <taxon>Bacillariophycidae</taxon>
        <taxon>Bacillariales</taxon>
        <taxon>Bacillariaceae</taxon>
        <taxon>Cylindrotheca</taxon>
    </lineage>
</organism>
<dbReference type="SMART" id="SM00506">
    <property type="entry name" value="A1pp"/>
    <property type="match status" value="1"/>
</dbReference>
<dbReference type="EMBL" id="CAKOGP040000002">
    <property type="protein sequence ID" value="CAJ1925425.1"/>
    <property type="molecule type" value="Genomic_DNA"/>
</dbReference>
<dbReference type="SUPFAM" id="SSF52949">
    <property type="entry name" value="Macro domain-like"/>
    <property type="match status" value="1"/>
</dbReference>
<dbReference type="Proteomes" id="UP001295423">
    <property type="component" value="Unassembled WGS sequence"/>
</dbReference>
<feature type="compositionally biased region" description="Polar residues" evidence="1">
    <location>
        <begin position="280"/>
        <end position="295"/>
    </location>
</feature>
<dbReference type="PANTHER" id="PTHR11106">
    <property type="entry name" value="GANGLIOSIDE INDUCED DIFFERENTIATION ASSOCIATED PROTEIN 2-RELATED"/>
    <property type="match status" value="1"/>
</dbReference>
<dbReference type="PANTHER" id="PTHR11106:SF27">
    <property type="entry name" value="MACRO DOMAIN-CONTAINING PROTEIN"/>
    <property type="match status" value="1"/>
</dbReference>
<evidence type="ECO:0000313" key="3">
    <source>
        <dbReference type="EMBL" id="CAJ1925425.1"/>
    </source>
</evidence>
<dbReference type="PROSITE" id="PS51154">
    <property type="entry name" value="MACRO"/>
    <property type="match status" value="1"/>
</dbReference>